<keyword evidence="3" id="KW-1185">Reference proteome</keyword>
<protein>
    <recommendedName>
        <fullName evidence="1">AB hydrolase-1 domain-containing protein</fullName>
    </recommendedName>
</protein>
<dbReference type="Gene3D" id="3.40.50.1820">
    <property type="entry name" value="alpha/beta hydrolase"/>
    <property type="match status" value="1"/>
</dbReference>
<evidence type="ECO:0000313" key="2">
    <source>
        <dbReference type="EMBL" id="KAH9327215.1"/>
    </source>
</evidence>
<dbReference type="EMBL" id="JAHRHJ020000002">
    <property type="protein sequence ID" value="KAH9327215.1"/>
    <property type="molecule type" value="Genomic_DNA"/>
</dbReference>
<dbReference type="Proteomes" id="UP000824469">
    <property type="component" value="Unassembled WGS sequence"/>
</dbReference>
<comment type="caution">
    <text evidence="2">The sequence shown here is derived from an EMBL/GenBank/DDBJ whole genome shotgun (WGS) entry which is preliminary data.</text>
</comment>
<dbReference type="Pfam" id="PF00561">
    <property type="entry name" value="Abhydrolase_1"/>
    <property type="match status" value="1"/>
</dbReference>
<accession>A0AA38LM09</accession>
<organism evidence="2 3">
    <name type="scientific">Taxus chinensis</name>
    <name type="common">Chinese yew</name>
    <name type="synonym">Taxus wallichiana var. chinensis</name>
    <dbReference type="NCBI Taxonomy" id="29808"/>
    <lineage>
        <taxon>Eukaryota</taxon>
        <taxon>Viridiplantae</taxon>
        <taxon>Streptophyta</taxon>
        <taxon>Embryophyta</taxon>
        <taxon>Tracheophyta</taxon>
        <taxon>Spermatophyta</taxon>
        <taxon>Pinopsida</taxon>
        <taxon>Pinidae</taxon>
        <taxon>Conifers II</taxon>
        <taxon>Cupressales</taxon>
        <taxon>Taxaceae</taxon>
        <taxon>Taxus</taxon>
    </lineage>
</organism>
<name>A0AA38LM09_TAXCH</name>
<dbReference type="PRINTS" id="PR00111">
    <property type="entry name" value="ABHYDROLASE"/>
</dbReference>
<dbReference type="SUPFAM" id="SSF53474">
    <property type="entry name" value="alpha/beta-Hydrolases"/>
    <property type="match status" value="1"/>
</dbReference>
<dbReference type="InterPro" id="IPR029058">
    <property type="entry name" value="AB_hydrolase_fold"/>
</dbReference>
<proteinExistence type="predicted"/>
<dbReference type="PANTHER" id="PTHR43689">
    <property type="entry name" value="HYDROLASE"/>
    <property type="match status" value="1"/>
</dbReference>
<reference evidence="2 3" key="1">
    <citation type="journal article" date="2021" name="Nat. Plants">
        <title>The Taxus genome provides insights into paclitaxel biosynthesis.</title>
        <authorList>
            <person name="Xiong X."/>
            <person name="Gou J."/>
            <person name="Liao Q."/>
            <person name="Li Y."/>
            <person name="Zhou Q."/>
            <person name="Bi G."/>
            <person name="Li C."/>
            <person name="Du R."/>
            <person name="Wang X."/>
            <person name="Sun T."/>
            <person name="Guo L."/>
            <person name="Liang H."/>
            <person name="Lu P."/>
            <person name="Wu Y."/>
            <person name="Zhang Z."/>
            <person name="Ro D.K."/>
            <person name="Shang Y."/>
            <person name="Huang S."/>
            <person name="Yan J."/>
        </authorList>
    </citation>
    <scope>NUCLEOTIDE SEQUENCE [LARGE SCALE GENOMIC DNA]</scope>
    <source>
        <strain evidence="2">Ta-2019</strain>
    </source>
</reference>
<sequence>MGVLTLRCLAGIPTPTYSYLHFSAPTENCNAPTKFSFQVSRTVRCSASNGPNNAFQKLSDSGKSKPLTSAGGLLGSTDVGNSSDASSLLASSTEGGDPKVSTSVWNWQGYNIRYQFAGNDGPAVILIHGFGANCDHWRKNIPVLAQSHRVYAIDLLGYGYSDKPNPRNFPVNSLYTFETWAKQVNDFCLDVVKDQAFFICNSIGGVVGLQAALMDRNICRGLVLVNISLRMLHIKKQSRYKRPFVKIFQNILRETDLGKIFFKSVATPKAVKSILRQCYHNHDEVTDELVEKILLPGLEPGAVDVFLSFICYSDGPLPEELIPKVKCPVLILWGDKDPWEPIELGRAYGTYKNVEDFVALPNVGHCPQESFQMGSLPLKVSLLSKLFKVEHSPLLRSNTSLSRESSIPGFGDYKPQFPRAYYVIICGILYKRSFDDIFLHCLKSHESVCAIQEVHNGICGGPFSGLFVVKRIFQMGYYCPSLNQDCCDYVKKCVKSQQHSNLIYIPSQPLQPAQELWQFSQWGLEATKMILRYLQGTSHFGLHYTRGSTQLVGYTDSDWVGSIDDRCSTSD</sequence>
<gene>
    <name evidence="2" type="ORF">KI387_007393</name>
</gene>
<dbReference type="PANTHER" id="PTHR43689:SF53">
    <property type="entry name" value="ALPHA_BETA-HYDROLASES SUPERFAMILY PROTEIN"/>
    <property type="match status" value="1"/>
</dbReference>
<dbReference type="InterPro" id="IPR000073">
    <property type="entry name" value="AB_hydrolase_1"/>
</dbReference>
<evidence type="ECO:0000313" key="3">
    <source>
        <dbReference type="Proteomes" id="UP000824469"/>
    </source>
</evidence>
<dbReference type="Gene3D" id="1.10.340.70">
    <property type="match status" value="1"/>
</dbReference>
<feature type="domain" description="AB hydrolase-1" evidence="1">
    <location>
        <begin position="122"/>
        <end position="369"/>
    </location>
</feature>
<dbReference type="AlphaFoldDB" id="A0AA38LM09"/>
<evidence type="ECO:0000259" key="1">
    <source>
        <dbReference type="Pfam" id="PF00561"/>
    </source>
</evidence>